<dbReference type="RefSeq" id="WP_065226884.1">
    <property type="nucleotide sequence ID" value="NZ_CP015229.1"/>
</dbReference>
<evidence type="ECO:0000313" key="2">
    <source>
        <dbReference type="Proteomes" id="UP000775646"/>
    </source>
</evidence>
<protein>
    <submittedName>
        <fullName evidence="1">Uncharacterized protein</fullName>
    </submittedName>
</protein>
<proteinExistence type="predicted"/>
<gene>
    <name evidence="1" type="ORF">BCB93_004466</name>
</gene>
<name>A0AAI9BAR1_ECOLX</name>
<organism evidence="1 2">
    <name type="scientific">Escherichia coli</name>
    <dbReference type="NCBI Taxonomy" id="562"/>
    <lineage>
        <taxon>Bacteria</taxon>
        <taxon>Pseudomonadati</taxon>
        <taxon>Pseudomonadota</taxon>
        <taxon>Gammaproteobacteria</taxon>
        <taxon>Enterobacterales</taxon>
        <taxon>Enterobacteriaceae</taxon>
        <taxon>Escherichia</taxon>
    </lineage>
</organism>
<sequence length="106" mass="12381">MIREFEEKMSDLFGVDATSFDPEYAQWTYLFKKGLFSLEFVYALDKTISTALYYNENLLSFYFANGLEHLSIEDNKIHGVIVKGNTTRKLEIDPLNLIIKWEDSLI</sequence>
<comment type="caution">
    <text evidence="1">The sequence shown here is derived from an EMBL/GenBank/DDBJ whole genome shotgun (WGS) entry which is preliminary data.</text>
</comment>
<accession>A0AAI9BAR1</accession>
<dbReference type="EMBL" id="AASZRA010000035">
    <property type="protein sequence ID" value="EFI6954753.1"/>
    <property type="molecule type" value="Genomic_DNA"/>
</dbReference>
<reference evidence="1" key="1">
    <citation type="submission" date="2020-02" db="EMBL/GenBank/DDBJ databases">
        <authorList>
            <consortium name="GenomeTrakr network: Whole genome sequencing for foodborne pathogen traceback"/>
        </authorList>
    </citation>
    <scope>NUCLEOTIDE SEQUENCE</scope>
    <source>
        <strain evidence="1">CFSAN046653</strain>
    </source>
</reference>
<dbReference type="Proteomes" id="UP000775646">
    <property type="component" value="Unassembled WGS sequence"/>
</dbReference>
<dbReference type="AlphaFoldDB" id="A0AAI9BAR1"/>
<evidence type="ECO:0000313" key="1">
    <source>
        <dbReference type="EMBL" id="EFI6954753.1"/>
    </source>
</evidence>